<dbReference type="Gene3D" id="3.20.20.210">
    <property type="match status" value="1"/>
</dbReference>
<dbReference type="AlphaFoldDB" id="A0A7D9H8F0"/>
<dbReference type="GO" id="GO:0008270">
    <property type="term" value="F:zinc ion binding"/>
    <property type="evidence" value="ECO:0007669"/>
    <property type="project" value="InterPro"/>
</dbReference>
<comment type="cofactor">
    <cofactor evidence="1">
        <name>Zn(2+)</name>
        <dbReference type="ChEBI" id="CHEBI:29105"/>
    </cofactor>
</comment>
<keyword evidence="4" id="KW-0808">Transferase</keyword>
<proteinExistence type="predicted"/>
<comment type="caution">
    <text evidence="4">The sequence shown here is derived from an EMBL/GenBank/DDBJ whole genome shotgun (WGS) entry which is preliminary data.</text>
</comment>
<dbReference type="InterPro" id="IPR002629">
    <property type="entry name" value="Met_Synth_C/arc"/>
</dbReference>
<evidence type="ECO:0000313" key="4">
    <source>
        <dbReference type="EMBL" id="CAB3976603.1"/>
    </source>
</evidence>
<keyword evidence="5" id="KW-1185">Reference proteome</keyword>
<dbReference type="CDD" id="cd03311">
    <property type="entry name" value="CIMS_C_terminal_like"/>
    <property type="match status" value="1"/>
</dbReference>
<dbReference type="OrthoDB" id="1053771at2759"/>
<name>A0A7D9H8F0_PARCT</name>
<evidence type="ECO:0000256" key="2">
    <source>
        <dbReference type="ARBA" id="ARBA00022723"/>
    </source>
</evidence>
<dbReference type="SUPFAM" id="SSF51726">
    <property type="entry name" value="UROD/MetE-like"/>
    <property type="match status" value="1"/>
</dbReference>
<dbReference type="Proteomes" id="UP001152795">
    <property type="component" value="Unassembled WGS sequence"/>
</dbReference>
<dbReference type="InterPro" id="IPR038071">
    <property type="entry name" value="UROD/MetE-like_sf"/>
</dbReference>
<keyword evidence="3" id="KW-0862">Zinc</keyword>
<dbReference type="Pfam" id="PF01717">
    <property type="entry name" value="Meth_synt_2"/>
    <property type="match status" value="1"/>
</dbReference>
<sequence length="357" mass="41217">MSLTSTVIGSFRKPDYLAEIISDWFTVTSQDNHEYILKYNKFSKKNNLEEMEKVILKATSEILKLQEEIGIDVVTDGELKRENYVYYFCRKLNGFDFEKLTKVTLRDGAYTSKLPTITGPVSSKEKDPWIWREWLAAQEMSKKPVKVTLPAPLTIINTFMNEYYKDNERELSEILVKEINNEVVALSKAGCKYIQIDEPLMVRFPKNALSYGIDDLAKCFVGVLDNTTKVVHLCCGYPLYLDQQDYHKADPSVYFQLAEKLDNAGFDEISIEDAHRHNDLSLFDLFKKSKIILGVVQVASSRVESVEEIRDRVQQVLQRVPRERLIIAPDCGLGFLPEDIMRKKLQNMIQGVYWNNL</sequence>
<dbReference type="PANTHER" id="PTHR30519">
    <property type="entry name" value="5-METHYLTETRAHYDROPTEROYLTRIGLUTAMATE--HOMOCYSTEINE METHYLTRANSFERASE"/>
    <property type="match status" value="1"/>
</dbReference>
<dbReference type="GO" id="GO:0003871">
    <property type="term" value="F:5-methyltetrahydropteroyltriglutamate-homocysteine S-methyltransferase activity"/>
    <property type="evidence" value="ECO:0007669"/>
    <property type="project" value="InterPro"/>
</dbReference>
<evidence type="ECO:0000313" key="5">
    <source>
        <dbReference type="Proteomes" id="UP001152795"/>
    </source>
</evidence>
<evidence type="ECO:0000256" key="3">
    <source>
        <dbReference type="ARBA" id="ARBA00022833"/>
    </source>
</evidence>
<gene>
    <name evidence="4" type="ORF">PACLA_8A027043</name>
</gene>
<reference evidence="4" key="1">
    <citation type="submission" date="2020-04" db="EMBL/GenBank/DDBJ databases">
        <authorList>
            <person name="Alioto T."/>
            <person name="Alioto T."/>
            <person name="Gomez Garrido J."/>
        </authorList>
    </citation>
    <scope>NUCLEOTIDE SEQUENCE</scope>
    <source>
        <strain evidence="4">A484AB</strain>
    </source>
</reference>
<accession>A0A7D9H8F0</accession>
<protein>
    <submittedName>
        <fullName evidence="4">5-methyltetrahydropteroyltriglutamate--homocysteine methyltransferase</fullName>
    </submittedName>
</protein>
<evidence type="ECO:0000256" key="1">
    <source>
        <dbReference type="ARBA" id="ARBA00001947"/>
    </source>
</evidence>
<keyword evidence="4" id="KW-0489">Methyltransferase</keyword>
<dbReference type="EMBL" id="CACRXK020000004">
    <property type="protein sequence ID" value="CAB3976603.1"/>
    <property type="molecule type" value="Genomic_DNA"/>
</dbReference>
<organism evidence="4 5">
    <name type="scientific">Paramuricea clavata</name>
    <name type="common">Red gorgonian</name>
    <name type="synonym">Violescent sea-whip</name>
    <dbReference type="NCBI Taxonomy" id="317549"/>
    <lineage>
        <taxon>Eukaryota</taxon>
        <taxon>Metazoa</taxon>
        <taxon>Cnidaria</taxon>
        <taxon>Anthozoa</taxon>
        <taxon>Octocorallia</taxon>
        <taxon>Malacalcyonacea</taxon>
        <taxon>Plexauridae</taxon>
        <taxon>Paramuricea</taxon>
    </lineage>
</organism>
<keyword evidence="2" id="KW-0479">Metal-binding</keyword>
<dbReference type="GO" id="GO:0032259">
    <property type="term" value="P:methylation"/>
    <property type="evidence" value="ECO:0007669"/>
    <property type="project" value="UniProtKB-KW"/>
</dbReference>
<dbReference type="GO" id="GO:0009086">
    <property type="term" value="P:methionine biosynthetic process"/>
    <property type="evidence" value="ECO:0007669"/>
    <property type="project" value="InterPro"/>
</dbReference>